<comment type="caution">
    <text evidence="2">The sequence shown here is derived from an EMBL/GenBank/DDBJ whole genome shotgun (WGS) entry which is preliminary data.</text>
</comment>
<organism evidence="2 3">
    <name type="scientific">Citricoccus parietis</name>
    <dbReference type="NCBI Taxonomy" id="592307"/>
    <lineage>
        <taxon>Bacteria</taxon>
        <taxon>Bacillati</taxon>
        <taxon>Actinomycetota</taxon>
        <taxon>Actinomycetes</taxon>
        <taxon>Micrococcales</taxon>
        <taxon>Micrococcaceae</taxon>
        <taxon>Citricoccus</taxon>
    </lineage>
</organism>
<accession>A0ABV5G9L6</accession>
<proteinExistence type="predicted"/>
<evidence type="ECO:0000256" key="1">
    <source>
        <dbReference type="SAM" id="MobiDB-lite"/>
    </source>
</evidence>
<gene>
    <name evidence="2" type="ORF">ACFFX0_32415</name>
</gene>
<evidence type="ECO:0000313" key="2">
    <source>
        <dbReference type="EMBL" id="MFB9075615.1"/>
    </source>
</evidence>
<feature type="compositionally biased region" description="Basic and acidic residues" evidence="1">
    <location>
        <begin position="44"/>
        <end position="59"/>
    </location>
</feature>
<feature type="region of interest" description="Disordered" evidence="1">
    <location>
        <begin position="1"/>
        <end position="73"/>
    </location>
</feature>
<dbReference type="EMBL" id="JBHMFI010000023">
    <property type="protein sequence ID" value="MFB9075615.1"/>
    <property type="molecule type" value="Genomic_DNA"/>
</dbReference>
<evidence type="ECO:0000313" key="3">
    <source>
        <dbReference type="Proteomes" id="UP001589575"/>
    </source>
</evidence>
<keyword evidence="3" id="KW-1185">Reference proteome</keyword>
<dbReference type="Proteomes" id="UP001589575">
    <property type="component" value="Unassembled WGS sequence"/>
</dbReference>
<reference evidence="2 3" key="1">
    <citation type="submission" date="2024-09" db="EMBL/GenBank/DDBJ databases">
        <authorList>
            <person name="Sun Q."/>
            <person name="Mori K."/>
        </authorList>
    </citation>
    <scope>NUCLEOTIDE SEQUENCE [LARGE SCALE GENOMIC DNA]</scope>
    <source>
        <strain evidence="2 3">CCM 7609</strain>
    </source>
</reference>
<name>A0ABV5G9L6_9MICC</name>
<protein>
    <submittedName>
        <fullName evidence="2">Uncharacterized protein</fullName>
    </submittedName>
</protein>
<sequence length="73" mass="7981">MGHGPRAGQSPDEVTEVGRTVSAAPTRADNSTGRHRKRANCFESHTRFDTTDIHPDRPVPDQPDPDSQMASVK</sequence>